<accession>A0A2A9EFG4</accession>
<organism evidence="2 3">
    <name type="scientific">Flavimobilis soli</name>
    <dbReference type="NCBI Taxonomy" id="442709"/>
    <lineage>
        <taxon>Bacteria</taxon>
        <taxon>Bacillati</taxon>
        <taxon>Actinomycetota</taxon>
        <taxon>Actinomycetes</taxon>
        <taxon>Micrococcales</taxon>
        <taxon>Jonesiaceae</taxon>
        <taxon>Flavimobilis</taxon>
    </lineage>
</organism>
<comment type="caution">
    <text evidence="2">The sequence shown here is derived from an EMBL/GenBank/DDBJ whole genome shotgun (WGS) entry which is preliminary data.</text>
</comment>
<gene>
    <name evidence="2" type="ORF">ATL41_2432</name>
</gene>
<dbReference type="AlphaFoldDB" id="A0A2A9EFG4"/>
<dbReference type="InterPro" id="IPR018966">
    <property type="entry name" value="VTC_domain"/>
</dbReference>
<reference evidence="2 3" key="1">
    <citation type="submission" date="2017-10" db="EMBL/GenBank/DDBJ databases">
        <title>Sequencing the genomes of 1000 actinobacteria strains.</title>
        <authorList>
            <person name="Klenk H.-P."/>
        </authorList>
    </citation>
    <scope>NUCLEOTIDE SEQUENCE [LARGE SCALE GENOMIC DNA]</scope>
    <source>
        <strain evidence="2 3">DSM 21574</strain>
    </source>
</reference>
<evidence type="ECO:0000313" key="3">
    <source>
        <dbReference type="Proteomes" id="UP000221394"/>
    </source>
</evidence>
<dbReference type="InterPro" id="IPR033469">
    <property type="entry name" value="CYTH-like_dom_sf"/>
</dbReference>
<evidence type="ECO:0000259" key="1">
    <source>
        <dbReference type="Pfam" id="PF09359"/>
    </source>
</evidence>
<keyword evidence="3" id="KW-1185">Reference proteome</keyword>
<dbReference type="OrthoDB" id="148766at2"/>
<feature type="domain" description="VTC" evidence="1">
    <location>
        <begin position="28"/>
        <end position="236"/>
    </location>
</feature>
<protein>
    <submittedName>
        <fullName evidence="2">VTC domain-containing protein</fullName>
    </submittedName>
</protein>
<dbReference type="InterPro" id="IPR042267">
    <property type="entry name" value="VTC_sf"/>
</dbReference>
<dbReference type="Gene3D" id="3.20.100.30">
    <property type="entry name" value="VTC, catalytic tunnel domain"/>
    <property type="match status" value="1"/>
</dbReference>
<dbReference type="CDD" id="cd07750">
    <property type="entry name" value="PolyPPase_VTC_like"/>
    <property type="match status" value="1"/>
</dbReference>
<evidence type="ECO:0000313" key="2">
    <source>
        <dbReference type="EMBL" id="PFG37664.1"/>
    </source>
</evidence>
<dbReference type="GO" id="GO:0006799">
    <property type="term" value="P:polyphosphate biosynthetic process"/>
    <property type="evidence" value="ECO:0007669"/>
    <property type="project" value="UniProtKB-ARBA"/>
</dbReference>
<sequence length="261" mass="28950">MSAADLPVNRLPGAELAEVNAQAARLTRVDRKYLLHHADATALIADLPPDVAALEIDGRRCFGYESVYFDTPQLDSFALTASRRRRRFKIRTRTYLDTGECWLEVKTRGPRGTSIKVRQHSEPDSPSTVTTTGQQFLADTLQNAGIDPSPVATLQPVLVTRYRRSTLYLPGDGTRATLDTELEWTDVAGHRRSAPGAVIVETKTAAVPSTVDRLLWARGHRPAPISKFATGLALLHPDLPANRWHRTLRRLEPATTDHLPH</sequence>
<dbReference type="EMBL" id="PDJH01000001">
    <property type="protein sequence ID" value="PFG37664.1"/>
    <property type="molecule type" value="Genomic_DNA"/>
</dbReference>
<dbReference type="Proteomes" id="UP000221394">
    <property type="component" value="Unassembled WGS sequence"/>
</dbReference>
<dbReference type="SUPFAM" id="SSF55154">
    <property type="entry name" value="CYTH-like phosphatases"/>
    <property type="match status" value="1"/>
</dbReference>
<name>A0A2A9EFG4_9MICO</name>
<dbReference type="RefSeq" id="WP_098458681.1">
    <property type="nucleotide sequence ID" value="NZ_PDJH01000001.1"/>
</dbReference>
<proteinExistence type="predicted"/>
<dbReference type="Pfam" id="PF09359">
    <property type="entry name" value="VTC"/>
    <property type="match status" value="1"/>
</dbReference>